<reference evidence="2" key="1">
    <citation type="submission" date="2021-02" db="EMBL/GenBank/DDBJ databases">
        <title>Genome sequence Cadophora malorum strain M34.</title>
        <authorList>
            <person name="Stefanovic E."/>
            <person name="Vu D."/>
            <person name="Scully C."/>
            <person name="Dijksterhuis J."/>
            <person name="Roader J."/>
            <person name="Houbraken J."/>
        </authorList>
    </citation>
    <scope>NUCLEOTIDE SEQUENCE</scope>
    <source>
        <strain evidence="2">M34</strain>
    </source>
</reference>
<feature type="compositionally biased region" description="Acidic residues" evidence="1">
    <location>
        <begin position="210"/>
        <end position="220"/>
    </location>
</feature>
<evidence type="ECO:0000313" key="2">
    <source>
        <dbReference type="EMBL" id="KAG4411457.1"/>
    </source>
</evidence>
<organism evidence="2 3">
    <name type="scientific">Cadophora malorum</name>
    <dbReference type="NCBI Taxonomy" id="108018"/>
    <lineage>
        <taxon>Eukaryota</taxon>
        <taxon>Fungi</taxon>
        <taxon>Dikarya</taxon>
        <taxon>Ascomycota</taxon>
        <taxon>Pezizomycotina</taxon>
        <taxon>Leotiomycetes</taxon>
        <taxon>Helotiales</taxon>
        <taxon>Ploettnerulaceae</taxon>
        <taxon>Cadophora</taxon>
    </lineage>
</organism>
<dbReference type="Proteomes" id="UP000664132">
    <property type="component" value="Unassembled WGS sequence"/>
</dbReference>
<accession>A0A8H7T1E6</accession>
<evidence type="ECO:0000313" key="3">
    <source>
        <dbReference type="Proteomes" id="UP000664132"/>
    </source>
</evidence>
<gene>
    <name evidence="2" type="ORF">IFR04_015411</name>
</gene>
<feature type="compositionally biased region" description="Acidic residues" evidence="1">
    <location>
        <begin position="168"/>
        <end position="198"/>
    </location>
</feature>
<protein>
    <submittedName>
        <fullName evidence="2">Uncharacterized protein</fullName>
    </submittedName>
</protein>
<evidence type="ECO:0000256" key="1">
    <source>
        <dbReference type="SAM" id="MobiDB-lite"/>
    </source>
</evidence>
<proteinExistence type="predicted"/>
<feature type="region of interest" description="Disordered" evidence="1">
    <location>
        <begin position="128"/>
        <end position="223"/>
    </location>
</feature>
<dbReference type="AlphaFoldDB" id="A0A8H7T1E6"/>
<dbReference type="OrthoDB" id="10435809at2759"/>
<comment type="caution">
    <text evidence="2">The sequence shown here is derived from an EMBL/GenBank/DDBJ whole genome shotgun (WGS) entry which is preliminary data.</text>
</comment>
<keyword evidence="3" id="KW-1185">Reference proteome</keyword>
<feature type="compositionally biased region" description="Basic and acidic residues" evidence="1">
    <location>
        <begin position="132"/>
        <end position="146"/>
    </location>
</feature>
<feature type="compositionally biased region" description="Low complexity" evidence="1">
    <location>
        <begin position="199"/>
        <end position="209"/>
    </location>
</feature>
<sequence length="249" mass="28551">MGAEMERTELQALCDTSNTTTTVLDQARHLIDEYRQDGSPQVPIERDPPLEAWECRALSTRAERQWYEENERHMTQQEWLDVLKGRLAQRIEEDDIYGDELEEENSRIRNLYHEWNFNETRPRNFSSHYTRARSDHNDHDPIIESKMEDEDDSEYQDVRDELGSDHSDDSDDSGSSDSTDNSDDMNDLNDSDSSDDSDNSVSSGTSDSSENSDDLEDDSDNSCSSDFVSVVFVVAVAPGIGKVIYHIWF</sequence>
<name>A0A8H7T1E6_9HELO</name>
<dbReference type="EMBL" id="JAFJYH010000474">
    <property type="protein sequence ID" value="KAG4411457.1"/>
    <property type="molecule type" value="Genomic_DNA"/>
</dbReference>
<feature type="compositionally biased region" description="Basic and acidic residues" evidence="1">
    <location>
        <begin position="156"/>
        <end position="167"/>
    </location>
</feature>